<dbReference type="InterPro" id="IPR045085">
    <property type="entry name" value="HLD_clamp_pol_III_gamma_tau"/>
</dbReference>
<dbReference type="NCBIfam" id="TIGR02397">
    <property type="entry name" value="dnaX_nterm"/>
    <property type="match status" value="1"/>
</dbReference>
<dbReference type="GO" id="GO:0006261">
    <property type="term" value="P:DNA-templated DNA replication"/>
    <property type="evidence" value="ECO:0007669"/>
    <property type="project" value="TreeGrafter"/>
</dbReference>
<comment type="function">
    <text evidence="9">DNA polymerase III is a complex, multichain enzyme responsible for most of the replicative synthesis in bacteria. This DNA polymerase also exhibits 3' to 5' exonuclease activity.</text>
</comment>
<dbReference type="Pfam" id="PF21960">
    <property type="entry name" value="RCF1-5-like_lid"/>
    <property type="match status" value="1"/>
</dbReference>
<proteinExistence type="inferred from homology"/>
<keyword evidence="7 9" id="KW-0239">DNA-directed DNA polymerase</keyword>
<evidence type="ECO:0000256" key="4">
    <source>
        <dbReference type="ARBA" id="ARBA00022741"/>
    </source>
</evidence>
<dbReference type="SMART" id="SM00382">
    <property type="entry name" value="AAA"/>
    <property type="match status" value="1"/>
</dbReference>
<dbReference type="GO" id="GO:0005524">
    <property type="term" value="F:ATP binding"/>
    <property type="evidence" value="ECO:0007669"/>
    <property type="project" value="UniProtKB-KW"/>
</dbReference>
<dbReference type="CDD" id="cd00009">
    <property type="entry name" value="AAA"/>
    <property type="match status" value="1"/>
</dbReference>
<accession>A0A2K8KLK1</accession>
<evidence type="ECO:0000256" key="2">
    <source>
        <dbReference type="ARBA" id="ARBA00022705"/>
    </source>
</evidence>
<evidence type="ECO:0000256" key="5">
    <source>
        <dbReference type="ARBA" id="ARBA00022833"/>
    </source>
</evidence>
<evidence type="ECO:0000313" key="11">
    <source>
        <dbReference type="EMBL" id="ATX70344.1"/>
    </source>
</evidence>
<keyword evidence="6 9" id="KW-0067">ATP-binding</keyword>
<dbReference type="Pfam" id="PF13177">
    <property type="entry name" value="DNA_pol3_delta2"/>
    <property type="match status" value="1"/>
</dbReference>
<keyword evidence="4 9" id="KW-0547">Nucleotide-binding</keyword>
<evidence type="ECO:0000256" key="9">
    <source>
        <dbReference type="RuleBase" id="RU364063"/>
    </source>
</evidence>
<dbReference type="Gene3D" id="1.10.8.60">
    <property type="match status" value="1"/>
</dbReference>
<comment type="subunit">
    <text evidence="9">DNA polymerase III contains a core (composed of alpha, epsilon and theta chains) that associates with a tau subunit. This core dimerizes to form the POLIII' complex. PolIII' associates with the gamma complex (composed of gamma, delta, delta', psi and chi chains) and with the beta chain to form the complete DNA polymerase III complex.</text>
</comment>
<evidence type="ECO:0000313" key="12">
    <source>
        <dbReference type="Proteomes" id="UP000231179"/>
    </source>
</evidence>
<evidence type="ECO:0000256" key="1">
    <source>
        <dbReference type="ARBA" id="ARBA00006360"/>
    </source>
</evidence>
<keyword evidence="5" id="KW-0862">Zinc</keyword>
<dbReference type="InterPro" id="IPR050238">
    <property type="entry name" value="DNA_Rep/Repair_Clamp_Loader"/>
</dbReference>
<comment type="similarity">
    <text evidence="1 9">Belongs to the DnaX/STICHEL family.</text>
</comment>
<dbReference type="EMBL" id="CP024870">
    <property type="protein sequence ID" value="ATX70344.1"/>
    <property type="molecule type" value="Genomic_DNA"/>
</dbReference>
<evidence type="ECO:0000256" key="7">
    <source>
        <dbReference type="ARBA" id="ARBA00022932"/>
    </source>
</evidence>
<dbReference type="GO" id="GO:0009360">
    <property type="term" value="C:DNA polymerase III complex"/>
    <property type="evidence" value="ECO:0007669"/>
    <property type="project" value="InterPro"/>
</dbReference>
<protein>
    <recommendedName>
        <fullName evidence="9">DNA polymerase III subunit gamma/tau</fullName>
        <ecNumber evidence="9">2.7.7.7</ecNumber>
    </recommendedName>
</protein>
<dbReference type="InterPro" id="IPR003593">
    <property type="entry name" value="AAA+_ATPase"/>
</dbReference>
<reference evidence="11 12" key="1">
    <citation type="submission" date="2017-11" db="EMBL/GenBank/DDBJ databases">
        <title>Complete genome sequence of Spiroplasma clarkii CN-5 (DSM 19994).</title>
        <authorList>
            <person name="Tsai Y.-M."/>
            <person name="Chang A."/>
            <person name="Lo W.-S."/>
            <person name="Kuo C.-H."/>
        </authorList>
    </citation>
    <scope>NUCLEOTIDE SEQUENCE [LARGE SCALE GENOMIC DNA]</scope>
    <source>
        <strain evidence="11 12">CN-5</strain>
    </source>
</reference>
<dbReference type="InterPro" id="IPR022754">
    <property type="entry name" value="DNA_pol_III_gamma-3"/>
</dbReference>
<dbReference type="Gene3D" id="3.40.50.300">
    <property type="entry name" value="P-loop containing nucleotide triphosphate hydrolases"/>
    <property type="match status" value="1"/>
</dbReference>
<feature type="domain" description="AAA+ ATPase" evidence="10">
    <location>
        <begin position="38"/>
        <end position="180"/>
    </location>
</feature>
<name>A0A2K8KLK1_9MOLU</name>
<evidence type="ECO:0000256" key="3">
    <source>
        <dbReference type="ARBA" id="ARBA00022723"/>
    </source>
</evidence>
<dbReference type="Proteomes" id="UP000231179">
    <property type="component" value="Chromosome"/>
</dbReference>
<dbReference type="InterPro" id="IPR027417">
    <property type="entry name" value="P-loop_NTPase"/>
</dbReference>
<evidence type="ECO:0000256" key="8">
    <source>
        <dbReference type="ARBA" id="ARBA00049244"/>
    </source>
</evidence>
<sequence length="635" mass="73326">MENKKSLYRQYRPKNLDEVAGHEGIKEILISEIKNSNFPHALLFSGQRGTGKTSIAKIMAKTINCENLQGYNPCEECNSCKEFNKNAHADIFEMDAASNNGVDEIRNIKMNVSTMPVMSKYKVYIIDEVHMLTNSAFNALLKTLEEPPTHVVFILATTEFSKIPETIISRCQLFNFKGITKNALEKRISQVCEKEGMSINNEALEEIFYMSDGSLRDALNYLEQTMVITNSEITSEDLKKVFYITTKKDKLVLVNKVFEKDAKEIINFFETANDQGIDFQVTTLGIIDILKEIITFKMTKNSELLKLLSYEEAKQFDQVELKNVFNFVDNIIDAYTKSKNSNVNYQYILINMLKTIKDIETPISVVKIDNSFVDEKQEVVVETNNFKIDEVEPKHSFETNQSCTNVHHDETTQTLEQPINNSEPEIKNFYENKVEPEISDEPIIHNFADKTINNSETEFVSQMVLMNQEMKDQKFNFKISSEKILEVIATASKEDRIMVEDKFKEVNANPQLKNNQLFLPFIDSKVKASNKECFVIVPDIDEVSKWINWKMQNKDYRDNLSEFLGFKKIIICITKEQWQQLKNEFMFRKSQNTLPTTSTITDEENYYHSIVVPENVDDITKKVVSIFGEDVKVVD</sequence>
<dbReference type="AlphaFoldDB" id="A0A2K8KLK1"/>
<dbReference type="PANTHER" id="PTHR11669">
    <property type="entry name" value="REPLICATION FACTOR C / DNA POLYMERASE III GAMMA-TAU SUBUNIT"/>
    <property type="match status" value="1"/>
</dbReference>
<keyword evidence="9" id="KW-0808">Transferase</keyword>
<dbReference type="FunFam" id="3.40.50.300:FF:000014">
    <property type="entry name" value="DNA polymerase III subunit gamma/tau"/>
    <property type="match status" value="1"/>
</dbReference>
<evidence type="ECO:0000259" key="10">
    <source>
        <dbReference type="SMART" id="SM00382"/>
    </source>
</evidence>
<keyword evidence="3" id="KW-0479">Metal-binding</keyword>
<dbReference type="GO" id="GO:0046872">
    <property type="term" value="F:metal ion binding"/>
    <property type="evidence" value="ECO:0007669"/>
    <property type="project" value="UniProtKB-KW"/>
</dbReference>
<gene>
    <name evidence="9 11" type="primary">dnaX</name>
    <name evidence="11" type="ORF">SCLAR_v1c00070</name>
</gene>
<dbReference type="GO" id="GO:0003887">
    <property type="term" value="F:DNA-directed DNA polymerase activity"/>
    <property type="evidence" value="ECO:0007669"/>
    <property type="project" value="UniProtKB-KW"/>
</dbReference>
<comment type="catalytic activity">
    <reaction evidence="8 9">
        <text>DNA(n) + a 2'-deoxyribonucleoside 5'-triphosphate = DNA(n+1) + diphosphate</text>
        <dbReference type="Rhea" id="RHEA:22508"/>
        <dbReference type="Rhea" id="RHEA-COMP:17339"/>
        <dbReference type="Rhea" id="RHEA-COMP:17340"/>
        <dbReference type="ChEBI" id="CHEBI:33019"/>
        <dbReference type="ChEBI" id="CHEBI:61560"/>
        <dbReference type="ChEBI" id="CHEBI:173112"/>
        <dbReference type="EC" id="2.7.7.7"/>
    </reaction>
</comment>
<keyword evidence="12" id="KW-1185">Reference proteome</keyword>
<dbReference type="InterPro" id="IPR012763">
    <property type="entry name" value="DNA_pol_III_sug/sutau_N"/>
</dbReference>
<dbReference type="NCBIfam" id="NF004046">
    <property type="entry name" value="PRK05563.1"/>
    <property type="match status" value="1"/>
</dbReference>
<dbReference type="PANTHER" id="PTHR11669:SF0">
    <property type="entry name" value="PROTEIN STICHEL-LIKE 2"/>
    <property type="match status" value="1"/>
</dbReference>
<organism evidence="11 12">
    <name type="scientific">Spiroplasma clarkii</name>
    <dbReference type="NCBI Taxonomy" id="2139"/>
    <lineage>
        <taxon>Bacteria</taxon>
        <taxon>Bacillati</taxon>
        <taxon>Mycoplasmatota</taxon>
        <taxon>Mollicutes</taxon>
        <taxon>Entomoplasmatales</taxon>
        <taxon>Spiroplasmataceae</taxon>
        <taxon>Spiroplasma</taxon>
    </lineage>
</organism>
<dbReference type="SUPFAM" id="SSF52540">
    <property type="entry name" value="P-loop containing nucleoside triphosphate hydrolases"/>
    <property type="match status" value="1"/>
</dbReference>
<dbReference type="RefSeq" id="WP_100253907.1">
    <property type="nucleotide sequence ID" value="NZ_CP024870.1"/>
</dbReference>
<dbReference type="EC" id="2.7.7.7" evidence="9"/>
<dbReference type="CDD" id="cd18137">
    <property type="entry name" value="HLD_clamp_pol_III_gamma_tau"/>
    <property type="match status" value="1"/>
</dbReference>
<keyword evidence="9" id="KW-0548">Nucleotidyltransferase</keyword>
<keyword evidence="2 9" id="KW-0235">DNA replication</keyword>
<evidence type="ECO:0000256" key="6">
    <source>
        <dbReference type="ARBA" id="ARBA00022840"/>
    </source>
</evidence>
<dbReference type="Pfam" id="PF12169">
    <property type="entry name" value="DNA_pol3_gamma3"/>
    <property type="match status" value="1"/>
</dbReference>